<dbReference type="Proteomes" id="UP001165064">
    <property type="component" value="Unassembled WGS sequence"/>
</dbReference>
<comment type="caution">
    <text evidence="1">The sequence shown here is derived from an EMBL/GenBank/DDBJ whole genome shotgun (WGS) entry which is preliminary data.</text>
</comment>
<keyword evidence="2" id="KW-1185">Reference proteome</keyword>
<evidence type="ECO:0000313" key="1">
    <source>
        <dbReference type="EMBL" id="GMF08924.1"/>
    </source>
</evidence>
<proteinExistence type="predicted"/>
<evidence type="ECO:0000313" key="2">
    <source>
        <dbReference type="Proteomes" id="UP001165064"/>
    </source>
</evidence>
<sequence>MAKQKYEERIHEKFKDEKSTKFDVQPQALRVHPTLKVVNLRYPVHEITNSEQQLQASSTTADQHTSQEETVQTQGNDEA</sequence>
<reference evidence="1" key="1">
    <citation type="submission" date="2023-04" db="EMBL/GenBank/DDBJ databases">
        <title>Ambrosiozyma monospora NBRC 10751.</title>
        <authorList>
            <person name="Ichikawa N."/>
            <person name="Sato H."/>
            <person name="Tonouchi N."/>
        </authorList>
    </citation>
    <scope>NUCLEOTIDE SEQUENCE</scope>
    <source>
        <strain evidence="1">NBRC 10751</strain>
    </source>
</reference>
<name>A0ACB5UCH5_AMBMO</name>
<dbReference type="EMBL" id="BSXS01017531">
    <property type="protein sequence ID" value="GMF08924.1"/>
    <property type="molecule type" value="Genomic_DNA"/>
</dbReference>
<protein>
    <submittedName>
        <fullName evidence="1">Unnamed protein product</fullName>
    </submittedName>
</protein>
<organism evidence="1 2">
    <name type="scientific">Ambrosiozyma monospora</name>
    <name type="common">Yeast</name>
    <name type="synonym">Endomycopsis monosporus</name>
    <dbReference type="NCBI Taxonomy" id="43982"/>
    <lineage>
        <taxon>Eukaryota</taxon>
        <taxon>Fungi</taxon>
        <taxon>Dikarya</taxon>
        <taxon>Ascomycota</taxon>
        <taxon>Saccharomycotina</taxon>
        <taxon>Pichiomycetes</taxon>
        <taxon>Pichiales</taxon>
        <taxon>Pichiaceae</taxon>
        <taxon>Ambrosiozyma</taxon>
    </lineage>
</organism>
<gene>
    <name evidence="1" type="ORF">Amon02_001339400</name>
</gene>
<accession>A0ACB5UCH5</accession>